<dbReference type="EMBL" id="VSSQ01068580">
    <property type="protein sequence ID" value="MPN20746.1"/>
    <property type="molecule type" value="Genomic_DNA"/>
</dbReference>
<protein>
    <submittedName>
        <fullName evidence="1">Uncharacterized protein</fullName>
    </submittedName>
</protein>
<sequence length="65" mass="7359">MKTLEDYPHIVQKATRLWGTQAGVDYLHGLVHDTRAGLRNGFPLEIVEEIALLLGIQEEGYGLRR</sequence>
<evidence type="ECO:0000313" key="1">
    <source>
        <dbReference type="EMBL" id="MPN20746.1"/>
    </source>
</evidence>
<name>A0A645G3N2_9ZZZZ</name>
<gene>
    <name evidence="1" type="ORF">SDC9_168125</name>
</gene>
<dbReference type="AlphaFoldDB" id="A0A645G3N2"/>
<organism evidence="1">
    <name type="scientific">bioreactor metagenome</name>
    <dbReference type="NCBI Taxonomy" id="1076179"/>
    <lineage>
        <taxon>unclassified sequences</taxon>
        <taxon>metagenomes</taxon>
        <taxon>ecological metagenomes</taxon>
    </lineage>
</organism>
<accession>A0A645G3N2</accession>
<comment type="caution">
    <text evidence="1">The sequence shown here is derived from an EMBL/GenBank/DDBJ whole genome shotgun (WGS) entry which is preliminary data.</text>
</comment>
<proteinExistence type="predicted"/>
<reference evidence="1" key="1">
    <citation type="submission" date="2019-08" db="EMBL/GenBank/DDBJ databases">
        <authorList>
            <person name="Kucharzyk K."/>
            <person name="Murdoch R.W."/>
            <person name="Higgins S."/>
            <person name="Loffler F."/>
        </authorList>
    </citation>
    <scope>NUCLEOTIDE SEQUENCE</scope>
</reference>